<feature type="modified residue" description="4-aspartylphosphate" evidence="4">
    <location>
        <position position="294"/>
    </location>
</feature>
<dbReference type="Pfam" id="PF02518">
    <property type="entry name" value="HATPase_c"/>
    <property type="match status" value="1"/>
</dbReference>
<dbReference type="InterPro" id="IPR003661">
    <property type="entry name" value="HisK_dim/P_dom"/>
</dbReference>
<evidence type="ECO:0000313" key="8">
    <source>
        <dbReference type="Proteomes" id="UP000009011"/>
    </source>
</evidence>
<dbReference type="Gene3D" id="3.40.50.2300">
    <property type="match status" value="1"/>
</dbReference>
<dbReference type="STRING" id="1191523.MROS_0589"/>
<dbReference type="InterPro" id="IPR001789">
    <property type="entry name" value="Sig_transdc_resp-reg_receiver"/>
</dbReference>
<gene>
    <name evidence="7" type="ordered locus">MROS_0589</name>
</gene>
<dbReference type="PANTHER" id="PTHR43547">
    <property type="entry name" value="TWO-COMPONENT HISTIDINE KINASE"/>
    <property type="match status" value="1"/>
</dbReference>
<protein>
    <recommendedName>
        <fullName evidence="2">histidine kinase</fullName>
        <ecNumber evidence="2">2.7.13.3</ecNumber>
    </recommendedName>
</protein>
<dbReference type="InterPro" id="IPR004358">
    <property type="entry name" value="Sig_transdc_His_kin-like_C"/>
</dbReference>
<comment type="catalytic activity">
    <reaction evidence="1">
        <text>ATP + protein L-histidine = ADP + protein N-phospho-L-histidine.</text>
        <dbReference type="EC" id="2.7.13.3"/>
    </reaction>
</comment>
<dbReference type="Gene3D" id="3.30.565.10">
    <property type="entry name" value="Histidine kinase-like ATPase, C-terminal domain"/>
    <property type="match status" value="1"/>
</dbReference>
<dbReference type="EMBL" id="CP003557">
    <property type="protein sequence ID" value="AFN73832.1"/>
    <property type="molecule type" value="Genomic_DNA"/>
</dbReference>
<dbReference type="AlphaFoldDB" id="I6YTF6"/>
<dbReference type="OrthoDB" id="9783713at2"/>
<keyword evidence="7" id="KW-0418">Kinase</keyword>
<dbReference type="SUPFAM" id="SSF52172">
    <property type="entry name" value="CheY-like"/>
    <property type="match status" value="1"/>
</dbReference>
<dbReference type="PANTHER" id="PTHR43547:SF2">
    <property type="entry name" value="HYBRID SIGNAL TRANSDUCTION HISTIDINE KINASE C"/>
    <property type="match status" value="1"/>
</dbReference>
<dbReference type="SUPFAM" id="SSF55874">
    <property type="entry name" value="ATPase domain of HSP90 chaperone/DNA topoisomerase II/histidine kinase"/>
    <property type="match status" value="1"/>
</dbReference>
<dbReference type="InterPro" id="IPR011006">
    <property type="entry name" value="CheY-like_superfamily"/>
</dbReference>
<dbReference type="EC" id="2.7.13.3" evidence="2"/>
<dbReference type="SUPFAM" id="SSF47384">
    <property type="entry name" value="Homodimeric domain of signal transducing histidine kinase"/>
    <property type="match status" value="1"/>
</dbReference>
<evidence type="ECO:0000256" key="4">
    <source>
        <dbReference type="PROSITE-ProRule" id="PRU00169"/>
    </source>
</evidence>
<proteinExistence type="predicted"/>
<dbReference type="Pfam" id="PF00072">
    <property type="entry name" value="Response_reg"/>
    <property type="match status" value="1"/>
</dbReference>
<dbReference type="eggNOG" id="COG0642">
    <property type="taxonomic scope" value="Bacteria"/>
</dbReference>
<dbReference type="InterPro" id="IPR036097">
    <property type="entry name" value="HisK_dim/P_sf"/>
</dbReference>
<evidence type="ECO:0000256" key="1">
    <source>
        <dbReference type="ARBA" id="ARBA00000085"/>
    </source>
</evidence>
<dbReference type="InterPro" id="IPR036890">
    <property type="entry name" value="HATPase_C_sf"/>
</dbReference>
<name>I6YTF6_MELRP</name>
<dbReference type="KEGG" id="mro:MROS_0589"/>
<dbReference type="Proteomes" id="UP000009011">
    <property type="component" value="Chromosome"/>
</dbReference>
<evidence type="ECO:0000256" key="2">
    <source>
        <dbReference type="ARBA" id="ARBA00012438"/>
    </source>
</evidence>
<dbReference type="InterPro" id="IPR005467">
    <property type="entry name" value="His_kinase_dom"/>
</dbReference>
<accession>I6YTF6</accession>
<keyword evidence="7" id="KW-0808">Transferase</keyword>
<feature type="domain" description="Histidine kinase" evidence="5">
    <location>
        <begin position="10"/>
        <end position="232"/>
    </location>
</feature>
<evidence type="ECO:0000259" key="6">
    <source>
        <dbReference type="PROSITE" id="PS50110"/>
    </source>
</evidence>
<dbReference type="eggNOG" id="COG0784">
    <property type="taxonomic scope" value="Bacteria"/>
</dbReference>
<dbReference type="PROSITE" id="PS50110">
    <property type="entry name" value="RESPONSE_REGULATORY"/>
    <property type="match status" value="1"/>
</dbReference>
<organism evidence="7 8">
    <name type="scientific">Melioribacter roseus (strain DSM 23840 / JCM 17771 / VKM B-2668 / P3M-2)</name>
    <dbReference type="NCBI Taxonomy" id="1191523"/>
    <lineage>
        <taxon>Bacteria</taxon>
        <taxon>Pseudomonadati</taxon>
        <taxon>Ignavibacteriota</taxon>
        <taxon>Ignavibacteria</taxon>
        <taxon>Ignavibacteriales</taxon>
        <taxon>Melioribacteraceae</taxon>
        <taxon>Melioribacter</taxon>
    </lineage>
</organism>
<dbReference type="GO" id="GO:0000155">
    <property type="term" value="F:phosphorelay sensor kinase activity"/>
    <property type="evidence" value="ECO:0007669"/>
    <property type="project" value="InterPro"/>
</dbReference>
<dbReference type="CDD" id="cd00082">
    <property type="entry name" value="HisKA"/>
    <property type="match status" value="1"/>
</dbReference>
<sequence length="360" mass="39932">MANQNLSAARLSHDLNNIITRILNSLEALKKKVANYDEVAPIINSIENSAFMAAEIMEDIQAESKGKPHRKKKIDVNKLIEVLVSTVSLSLKNKIKFNLKLQPDLYPLEGRYSDFYRILLNLIVNAVEAIGNRGAVTIATSNIGMTDRAGSSDLFDTQPYVQIKISDNGAGIDPEIIPFIFDENFSTKSKVKNRGFGLAIVKQIVDNYEGTIKVSSEKGKGSEFLIAFPSSGHSKTKTSAKEKHILLVEDEDVLLELLSELLESYGYKITAASDGKGLFKKYDPNNPPDLLIIDQKLPDIDGVECVRKLRTMNKTVPVILASGSQTDYSADLDINEIINKTIHKPYNFEEILSMVRELIG</sequence>
<dbReference type="SMART" id="SM00387">
    <property type="entry name" value="HATPase_c"/>
    <property type="match status" value="1"/>
</dbReference>
<keyword evidence="3 4" id="KW-0597">Phosphoprotein</keyword>
<dbReference type="InterPro" id="IPR003594">
    <property type="entry name" value="HATPase_dom"/>
</dbReference>
<evidence type="ECO:0000313" key="7">
    <source>
        <dbReference type="EMBL" id="AFN73832.1"/>
    </source>
</evidence>
<dbReference type="SMART" id="SM00448">
    <property type="entry name" value="REC"/>
    <property type="match status" value="1"/>
</dbReference>
<dbReference type="PROSITE" id="PS50109">
    <property type="entry name" value="HIS_KIN"/>
    <property type="match status" value="1"/>
</dbReference>
<reference evidence="7 8" key="1">
    <citation type="journal article" date="2013" name="PLoS ONE">
        <title>Genomic analysis of Melioribacter roseus, facultatively anaerobic organotrophic bacterium representing a novel deep lineage within Bacteriodetes/Chlorobi group.</title>
        <authorList>
            <person name="Kadnikov V.V."/>
            <person name="Mardanov A.V."/>
            <person name="Podosokorskaya O.A."/>
            <person name="Gavrilov S.N."/>
            <person name="Kublanov I.V."/>
            <person name="Beletsky A.V."/>
            <person name="Bonch-Osmolovskaya E.A."/>
            <person name="Ravin N.V."/>
        </authorList>
    </citation>
    <scope>NUCLEOTIDE SEQUENCE [LARGE SCALE GENOMIC DNA]</scope>
    <source>
        <strain evidence="8">JCM 17771 / P3M-2</strain>
    </source>
</reference>
<dbReference type="HOGENOM" id="CLU_000445_114_51_10"/>
<dbReference type="RefSeq" id="WP_014855269.1">
    <property type="nucleotide sequence ID" value="NC_018178.1"/>
</dbReference>
<dbReference type="PRINTS" id="PR00344">
    <property type="entry name" value="BCTRLSENSOR"/>
</dbReference>
<keyword evidence="8" id="KW-1185">Reference proteome</keyword>
<dbReference type="Gene3D" id="1.10.287.130">
    <property type="match status" value="1"/>
</dbReference>
<evidence type="ECO:0000256" key="3">
    <source>
        <dbReference type="ARBA" id="ARBA00022553"/>
    </source>
</evidence>
<feature type="domain" description="Response regulatory" evidence="6">
    <location>
        <begin position="244"/>
        <end position="359"/>
    </location>
</feature>
<evidence type="ECO:0000259" key="5">
    <source>
        <dbReference type="PROSITE" id="PS50109"/>
    </source>
</evidence>